<dbReference type="SUPFAM" id="SSF52047">
    <property type="entry name" value="RNI-like"/>
    <property type="match status" value="1"/>
</dbReference>
<gene>
    <name evidence="2" type="ORF">CVT26_008651</name>
</gene>
<proteinExistence type="predicted"/>
<reference evidence="2 3" key="1">
    <citation type="journal article" date="2018" name="Evol. Lett.">
        <title>Horizontal gene cluster transfer increased hallucinogenic mushroom diversity.</title>
        <authorList>
            <person name="Reynolds H.T."/>
            <person name="Vijayakumar V."/>
            <person name="Gluck-Thaler E."/>
            <person name="Korotkin H.B."/>
            <person name="Matheny P.B."/>
            <person name="Slot J.C."/>
        </authorList>
    </citation>
    <scope>NUCLEOTIDE SEQUENCE [LARGE SCALE GENOMIC DNA]</scope>
    <source>
        <strain evidence="2 3">SRW20</strain>
    </source>
</reference>
<name>A0A409XY12_9AGAR</name>
<feature type="compositionally biased region" description="Polar residues" evidence="1">
    <location>
        <begin position="1"/>
        <end position="15"/>
    </location>
</feature>
<evidence type="ECO:0000256" key="1">
    <source>
        <dbReference type="SAM" id="MobiDB-lite"/>
    </source>
</evidence>
<dbReference type="AlphaFoldDB" id="A0A409XY12"/>
<dbReference type="EMBL" id="NHYE01001421">
    <property type="protein sequence ID" value="PPQ95615.1"/>
    <property type="molecule type" value="Genomic_DNA"/>
</dbReference>
<dbReference type="InParanoid" id="A0A409XY12"/>
<dbReference type="Gene3D" id="1.20.1280.50">
    <property type="match status" value="1"/>
</dbReference>
<sequence length="506" mass="57883">MQSVATPHDSNTSNEPRLDQNPKRTHLSDNGLRLFDLLPAEVISIIFAYYIQDSSRISRDPFFALTLGRICRRWRKIAWATPNLWTSLSIGYKYGMNVAHTPVELAEEWLSRSGALPVSIQHTFDNFQSHFRYFENALRECQRMLKVYSRYSDRWGSLSLALPSAPIEGFTLPRTPSMLQGLTLHVYRDDYADLPEYPRITAFSKCSPKNVKLIAVEVDLNWTTATHLHLEFVDMAEVLRIFQKASKLSRCTLRDIPHYGTDVSTIIRHAPIICPVLECLDVAFAEEEAQIIFCRSITLPALKHLTIGSSEWDTSDLSVDELIFFLAQSPCTLETLGIETVVFERGTLLRLVPVLSSLTNLEISSGFSYRPEQQLTDLRNFCLLLAGPGGLPPHLLPFAHAATQPFLPVLENFLWDGYEAYPWETIPRLLKPAMPDDASYCRPLKSVKILCRYRGALEVQYIQEDVIQQLFEFKDVKFDFTVRSDDIGQESEIDWLQTSLEKIKRR</sequence>
<accession>A0A409XY12</accession>
<keyword evidence="3" id="KW-1185">Reference proteome</keyword>
<protein>
    <submittedName>
        <fullName evidence="2">Uncharacterized protein</fullName>
    </submittedName>
</protein>
<comment type="caution">
    <text evidence="2">The sequence shown here is derived from an EMBL/GenBank/DDBJ whole genome shotgun (WGS) entry which is preliminary data.</text>
</comment>
<organism evidence="2 3">
    <name type="scientific">Gymnopilus dilepis</name>
    <dbReference type="NCBI Taxonomy" id="231916"/>
    <lineage>
        <taxon>Eukaryota</taxon>
        <taxon>Fungi</taxon>
        <taxon>Dikarya</taxon>
        <taxon>Basidiomycota</taxon>
        <taxon>Agaricomycotina</taxon>
        <taxon>Agaricomycetes</taxon>
        <taxon>Agaricomycetidae</taxon>
        <taxon>Agaricales</taxon>
        <taxon>Agaricineae</taxon>
        <taxon>Hymenogastraceae</taxon>
        <taxon>Gymnopilus</taxon>
    </lineage>
</organism>
<feature type="region of interest" description="Disordered" evidence="1">
    <location>
        <begin position="1"/>
        <end position="24"/>
    </location>
</feature>
<evidence type="ECO:0000313" key="2">
    <source>
        <dbReference type="EMBL" id="PPQ95615.1"/>
    </source>
</evidence>
<evidence type="ECO:0000313" key="3">
    <source>
        <dbReference type="Proteomes" id="UP000284706"/>
    </source>
</evidence>
<dbReference type="Proteomes" id="UP000284706">
    <property type="component" value="Unassembled WGS sequence"/>
</dbReference>
<dbReference type="OrthoDB" id="2423701at2759"/>